<dbReference type="InterPro" id="IPR036508">
    <property type="entry name" value="Chitin-bd_dom_sf"/>
</dbReference>
<dbReference type="Proteomes" id="UP000000803">
    <property type="component" value="Chromosome 3R"/>
</dbReference>
<dbReference type="KEGG" id="dme:Dmel_CG31077"/>
<dbReference type="PANTHER" id="PTHR23301:SF106">
    <property type="entry name" value="CHITIN-BINDING TYPE-2 DOMAIN-CONTAINING PROTEIN-RELATED"/>
    <property type="match status" value="1"/>
</dbReference>
<reference evidence="7 9" key="6">
    <citation type="journal article" date="2005" name="PLoS Comput. Biol.">
        <title>Combined evidence annotation of transposable elements in genome sequences.</title>
        <authorList>
            <person name="Quesneville H."/>
            <person name="Bergman C.M."/>
            <person name="Andrieu O."/>
            <person name="Autard D."/>
            <person name="Nouaud D."/>
            <person name="Ashburner M."/>
            <person name="Anxolabehere D."/>
        </authorList>
    </citation>
    <scope>NUCLEOTIDE SEQUENCE [LARGE SCALE GENOMIC DNA]</scope>
    <source>
        <strain evidence="9">Berkeley</strain>
    </source>
</reference>
<protein>
    <recommendedName>
        <fullName evidence="6">Chitin-binding type-2 domain-containing protein</fullName>
    </recommendedName>
</protein>
<feature type="domain" description="Chitin-binding type-2" evidence="6">
    <location>
        <begin position="257"/>
        <end position="311"/>
    </location>
</feature>
<dbReference type="OMA" id="KCAKGSF"/>
<dbReference type="AGR" id="FB:FBgn0051077"/>
<evidence type="ECO:0000313" key="9">
    <source>
        <dbReference type="Proteomes" id="UP000000803"/>
    </source>
</evidence>
<dbReference type="InParanoid" id="Q8IMQ3"/>
<dbReference type="Pfam" id="PF01607">
    <property type="entry name" value="CBM_14"/>
    <property type="match status" value="13"/>
</dbReference>
<dbReference type="InterPro" id="IPR002557">
    <property type="entry name" value="Chitin-bd_dom"/>
</dbReference>
<dbReference type="PaxDb" id="7227-FBpp0291187"/>
<reference evidence="7 9" key="2">
    <citation type="journal article" date="2002" name="Genome Biol.">
        <title>Finishing a whole-genome shotgun: release 3 of the Drosophila melanogaster euchromatic genome sequence.</title>
        <authorList>
            <person name="Celniker S.E."/>
            <person name="Wheeler D.A."/>
            <person name="Kronmiller B."/>
            <person name="Carlson J.W."/>
            <person name="Halpern A."/>
            <person name="Patel S."/>
            <person name="Adams M."/>
            <person name="Champe M."/>
            <person name="Dugan S.P."/>
            <person name="Frise E."/>
            <person name="Hodgson A."/>
            <person name="George R.A."/>
            <person name="Hoskins R.A."/>
            <person name="Laverty T."/>
            <person name="Muzny D.M."/>
            <person name="Nelson C.R."/>
            <person name="Pacleb J.M."/>
            <person name="Park S."/>
            <person name="Pfeiffer B.D."/>
            <person name="Richards S."/>
            <person name="Sodergren E.J."/>
            <person name="Svirskas R."/>
            <person name="Tabor P.E."/>
            <person name="Wan K."/>
            <person name="Stapleton M."/>
            <person name="Sutton G.G."/>
            <person name="Venter C."/>
            <person name="Weinstock G."/>
            <person name="Scherer S.E."/>
            <person name="Myers E.W."/>
            <person name="Gibbs R.A."/>
            <person name="Rubin G.M."/>
        </authorList>
    </citation>
    <scope>NUCLEOTIDE SEQUENCE [LARGE SCALE GENOMIC DNA]</scope>
    <source>
        <strain evidence="9">Berkeley</strain>
    </source>
</reference>
<dbReference type="EMBL" id="AE014297">
    <property type="protein sequence ID" value="AAN14104.2"/>
    <property type="molecule type" value="Genomic_DNA"/>
</dbReference>
<dbReference type="ExpressionAtlas" id="Q8IMQ3">
    <property type="expression patterns" value="baseline and differential"/>
</dbReference>
<accession>Q8IMQ3</accession>
<dbReference type="eggNOG" id="ENOG502SE4V">
    <property type="taxonomic scope" value="Eukaryota"/>
</dbReference>
<reference evidence="7 9" key="10">
    <citation type="journal article" date="2015" name="G3 (Bethesda)">
        <title>Gene Model Annotations for Drosophila melanogaster: The Rule-Benders.</title>
        <authorList>
            <consortium name="FlyBase Consortium"/>
            <person name="Crosby M.A."/>
            <person name="Gramates L.S."/>
            <person name="Dos Santos G."/>
            <person name="Matthews B.B."/>
            <person name="St Pierre S.E."/>
            <person name="Zhou P."/>
            <person name="Schroeder A.J."/>
            <person name="Falls K."/>
            <person name="Emmert D.B."/>
            <person name="Russo S.M."/>
            <person name="Gelbart W.M."/>
            <person name="null"/>
        </authorList>
    </citation>
    <scope>NUCLEOTIDE SEQUENCE [LARGE SCALE GENOMIC DNA]</scope>
    <source>
        <strain evidence="9">Berkeley</strain>
    </source>
</reference>
<dbReference type="VEuPathDB" id="VectorBase:FBgn0051077"/>
<evidence type="ECO:0000256" key="5">
    <source>
        <dbReference type="ARBA" id="ARBA00023180"/>
    </source>
</evidence>
<dbReference type="HOGENOM" id="CLU_323467_0_0_1"/>
<keyword evidence="5" id="KW-0325">Glycoprotein</keyword>
<dbReference type="BioGRID-ORCS" id="318583">
    <property type="hits" value="0 hits in 1 CRISPR screen"/>
</dbReference>
<dbReference type="CAZy" id="CBM14">
    <property type="family name" value="Carbohydrate-Binding Module Family 14"/>
</dbReference>
<dbReference type="PANTHER" id="PTHR23301">
    <property type="entry name" value="CHITIN BINDING PERITROPHIN-A"/>
    <property type="match status" value="1"/>
</dbReference>
<proteinExistence type="predicted"/>
<dbReference type="SUPFAM" id="SSF57625">
    <property type="entry name" value="Invertebrate chitin-binding proteins"/>
    <property type="match status" value="13"/>
</dbReference>
<reference evidence="7 9" key="3">
    <citation type="journal article" date="2002" name="Genome Biol.">
        <title>Annotation of the Drosophila melanogaster euchromatic genome: a systematic review.</title>
        <authorList>
            <person name="Misra S."/>
            <person name="Crosby M.A."/>
            <person name="Mungall C.J."/>
            <person name="Matthews B.B."/>
            <person name="Campbell K.S."/>
            <person name="Hradecky P."/>
            <person name="Huang Y."/>
            <person name="Kaminker J.S."/>
            <person name="Millburn G.H."/>
            <person name="Prochnik S.E."/>
            <person name="Smith C.D."/>
            <person name="Tupy J.L."/>
            <person name="Whitfied E.J."/>
            <person name="Bayraktaroglu L."/>
            <person name="Berman B.P."/>
            <person name="Bettencourt B.R."/>
            <person name="Celniker S.E."/>
            <person name="de Grey A.D."/>
            <person name="Drysdale R.A."/>
            <person name="Harris N.L."/>
            <person name="Richter J."/>
            <person name="Russo S."/>
            <person name="Schroeder A.J."/>
            <person name="Shu S.Q."/>
            <person name="Stapleton M."/>
            <person name="Yamada C."/>
            <person name="Ashburner M."/>
            <person name="Gelbart W.M."/>
            <person name="Rubin G.M."/>
            <person name="Lewis S.E."/>
        </authorList>
    </citation>
    <scope>GENOME REANNOTATION</scope>
    <source>
        <strain evidence="9">Berkeley</strain>
    </source>
</reference>
<feature type="domain" description="Chitin-binding type-2" evidence="6">
    <location>
        <begin position="778"/>
        <end position="832"/>
    </location>
</feature>
<dbReference type="PROSITE" id="PS50940">
    <property type="entry name" value="CHIT_BIND_II"/>
    <property type="match status" value="13"/>
</dbReference>
<reference evidence="7 9" key="11">
    <citation type="journal article" date="2015" name="Genome Res.">
        <title>The Release 6 reference sequence of the Drosophila melanogaster genome.</title>
        <authorList>
            <person name="Hoskins R.A."/>
            <person name="Carlson J.W."/>
            <person name="Wan K.H."/>
            <person name="Park S."/>
            <person name="Mendez I."/>
            <person name="Galle S.E."/>
            <person name="Booth B.W."/>
            <person name="Pfeiffer B.D."/>
            <person name="George R.A."/>
            <person name="Svirskas R."/>
            <person name="Krzywinski M."/>
            <person name="Schein J."/>
            <person name="Accardo M.C."/>
            <person name="Damia E."/>
            <person name="Messina G."/>
            <person name="Mendez-Lago M."/>
            <person name="de Pablos B."/>
            <person name="Demakova O.V."/>
            <person name="Andreyeva E.N."/>
            <person name="Boldyreva L.V."/>
            <person name="Marra M."/>
            <person name="Carvalho A.B."/>
            <person name="Dimitri P."/>
            <person name="Villasante A."/>
            <person name="Zhimulev I.F."/>
            <person name="Rubin G.M."/>
            <person name="Karpen G.H."/>
            <person name="Celniker S.E."/>
        </authorList>
    </citation>
    <scope>NUCLEOTIDE SEQUENCE [LARGE SCALE GENOMIC DNA]</scope>
    <source>
        <strain evidence="9">Berkeley</strain>
    </source>
</reference>
<feature type="domain" description="Chitin-binding type-2" evidence="6">
    <location>
        <begin position="145"/>
        <end position="199"/>
    </location>
</feature>
<feature type="domain" description="Chitin-binding type-2" evidence="6">
    <location>
        <begin position="926"/>
        <end position="980"/>
    </location>
</feature>
<reference evidence="7 9" key="4">
    <citation type="journal article" date="2002" name="Genome Biol.">
        <title>The transposable elements of the Drosophila melanogaster euchromatin: a genomics perspective.</title>
        <authorList>
            <person name="Kaminker J.S."/>
            <person name="Bergman C.M."/>
            <person name="Kronmiller B."/>
            <person name="Carlson J."/>
            <person name="Svirskas R."/>
            <person name="Patel S."/>
            <person name="Frise E."/>
            <person name="Wheeler D.A."/>
            <person name="Lewis S.E."/>
            <person name="Rubin G.M."/>
            <person name="Ashburner M."/>
            <person name="Celniker S.E."/>
        </authorList>
    </citation>
    <scope>NUCLEOTIDE SEQUENCE [LARGE SCALE GENOMIC DNA]</scope>
    <source>
        <strain evidence="9">Berkeley</strain>
    </source>
</reference>
<name>Q8IMQ3_DROME</name>
<sequence>MELQLGRMYYEVFCISAWICLMRPSFGSIIKDSVKCTEGSVAADIDDCASYFQCIDDETVHLNCANGSYFEASNEICVVDEFGVCPTSRRLCFDGDIFEDINDCMSYVKCIRGDLVRQRCPAGSNFNVISKNCQMSRTGSCASPKEICLEGELQVDSEDCAGYLECLNGGLVKEKCPIGSYFEPIFKLCQLDENGVCSSSSSECTDGEVRVDPNNCAGYFNCENGRLITKTCPSGTYFEPTYKTCTVDLKGVCVEPPAKCTEGQLKIDPNNCAGYLKCIDGEFVEEKCPGGTYYDFKLETCLVDTEGVCVTIRKLCIEGLREKDPKDCAAYTQCIRGRVESVMCDSGRYFNVTQGECLADLYEVCLKSRKEHFRIVEHHQYDESTTPNSYQQTESTDADFQSTDSALQEVTSQNSCIFDLNGACVGQSTICTEGKKQRDINNCAGYLKCIDGEFVEEECPESTYYDSNLETCLVDNYGACVTSTSICVEGIVEEDPKDCAGYNQCVRGKVEPLKCAFGRYFNGTQGECLIDLDEVCAKSSQVDYDRDLEQFQYSQSTSEYLLEYTNTDTTIADFSTESSNADFNRYTDSNSYTDTESTTNDVPTSTEVSTFDLKTTDLSLQFTTLDGVDNLDINTGTCVYNNTLFIEGIREVNPQDCAGYIECFGGVAKELKCDSGRYFNETQRNCSVDVDEICLKSDKTIVLDLQTTTESTPNFTTSVDPFAKCRDGQLRLDPKNCAGFLKCVDGELKEEMCPSGFFYNSTSSKCMVDIRATCVTNIKYCIEGVREEDPNNCAGYRQCIRGLVQNLNCPLGQYFNVAERDCLMDVHKVCARTEEVYKSDEVQHNDTGPPMTKPDESCIRDINGVCVDPLAKCREGQHKLDPNNCAGYLKCQNGELIEELCPNGFYYDFLMKICLVDRRGICVTNIQICDEGALEEDPHDCAGYRQCIDGQVENLKCPFGTYFNVPLRDCLIDVDEICVRPEYKYFEY</sequence>
<dbReference type="Gene3D" id="2.170.140.10">
    <property type="entry name" value="Chitin binding domain"/>
    <property type="match status" value="9"/>
</dbReference>
<keyword evidence="9" id="KW-1185">Reference proteome</keyword>
<feature type="domain" description="Chitin-binding type-2" evidence="6">
    <location>
        <begin position="484"/>
        <end position="538"/>
    </location>
</feature>
<dbReference type="OrthoDB" id="6020543at2759"/>
<dbReference type="FlyBase" id="FBgn0051077">
    <property type="gene designation" value="CG31077"/>
</dbReference>
<keyword evidence="2" id="KW-0732">Signal</keyword>
<gene>
    <name evidence="7" type="primary">Dmel\CG31077</name>
    <name evidence="7 8" type="ORF">CG31077</name>
    <name evidence="7" type="ORF">Dmel_CG31077</name>
</gene>
<feature type="domain" description="Chitin-binding type-2" evidence="6">
    <location>
        <begin position="722"/>
        <end position="776"/>
    </location>
</feature>
<keyword evidence="4" id="KW-1015">Disulfide bond</keyword>
<evidence type="ECO:0000256" key="1">
    <source>
        <dbReference type="ARBA" id="ARBA00022669"/>
    </source>
</evidence>
<evidence type="ECO:0000256" key="3">
    <source>
        <dbReference type="ARBA" id="ARBA00022737"/>
    </source>
</evidence>
<dbReference type="GO" id="GO:0008061">
    <property type="term" value="F:chitin binding"/>
    <property type="evidence" value="ECO:0000318"/>
    <property type="project" value="GO_Central"/>
</dbReference>
<dbReference type="GeneID" id="318583"/>
<dbReference type="UCSC" id="CG31077-RA">
    <property type="organism name" value="d. melanogaster"/>
</dbReference>
<feature type="domain" description="Chitin-binding type-2" evidence="6">
    <location>
        <begin position="89"/>
        <end position="143"/>
    </location>
</feature>
<feature type="domain" description="Chitin-binding type-2" evidence="6">
    <location>
        <begin position="201"/>
        <end position="255"/>
    </location>
</feature>
<dbReference type="GO" id="GO:0005576">
    <property type="term" value="C:extracellular region"/>
    <property type="evidence" value="ECO:0007669"/>
    <property type="project" value="InterPro"/>
</dbReference>
<dbReference type="SMART" id="SM00494">
    <property type="entry name" value="ChtBD2"/>
    <property type="match status" value="13"/>
</dbReference>
<feature type="domain" description="Chitin-binding type-2" evidence="6">
    <location>
        <begin position="313"/>
        <end position="367"/>
    </location>
</feature>
<reference evidence="7 9" key="8">
    <citation type="journal article" date="2007" name="Science">
        <title>Sequence finishing and mapping of Drosophila melanogaster heterochromatin.</title>
        <authorList>
            <person name="Hoskins R.A."/>
            <person name="Carlson J.W."/>
            <person name="Kennedy C."/>
            <person name="Acevedo D."/>
            <person name="Evans-Holm M."/>
            <person name="Frise E."/>
            <person name="Wan K.H."/>
            <person name="Park S."/>
            <person name="Mendez-Lago M."/>
            <person name="Rossi F."/>
            <person name="Villasante A."/>
            <person name="Dimitri P."/>
            <person name="Karpen G.H."/>
            <person name="Celniker S.E."/>
        </authorList>
    </citation>
    <scope>NUCLEOTIDE SEQUENCE [LARGE SCALE GENOMIC DNA]</scope>
    <source>
        <strain evidence="9">Berkeley</strain>
    </source>
</reference>
<dbReference type="GO" id="GO:0030312">
    <property type="term" value="C:external encapsulating structure"/>
    <property type="evidence" value="ECO:0000318"/>
    <property type="project" value="GO_Central"/>
</dbReference>
<dbReference type="Bgee" id="FBgn0051077">
    <property type="expression patterns" value="Expressed in muscle cell in digestive tract and 17 other cell types or tissues"/>
</dbReference>
<dbReference type="SMR" id="Q8IMQ3"/>
<feature type="domain" description="Chitin-binding type-2" evidence="6">
    <location>
        <begin position="635"/>
        <end position="696"/>
    </location>
</feature>
<dbReference type="AlphaFoldDB" id="Q8IMQ3"/>
<keyword evidence="3" id="KW-0677">Repeat</keyword>
<dbReference type="RefSeq" id="NP_733185.2">
    <property type="nucleotide sequence ID" value="NM_170306.3"/>
</dbReference>
<evidence type="ECO:0000256" key="2">
    <source>
        <dbReference type="ARBA" id="ARBA00022729"/>
    </source>
</evidence>
<feature type="domain" description="Chitin-binding type-2" evidence="6">
    <location>
        <begin position="33"/>
        <end position="87"/>
    </location>
</feature>
<reference evidence="7 9" key="9">
    <citation type="journal article" date="2015" name="G3 (Bethesda)">
        <title>Gene Model Annotations for Drosophila melanogaster: Impact of High-Throughput Data.</title>
        <authorList>
            <consortium name="FlyBase Consortium"/>
            <person name="Matthews B.B."/>
            <person name="Dos Santos G."/>
            <person name="Crosby M.A."/>
            <person name="Emmert D.B."/>
            <person name="St Pierre S.E."/>
            <person name="Gramates L.S."/>
            <person name="Zhou P."/>
            <person name="Schroeder A.J."/>
            <person name="Falls K."/>
            <person name="Strelets V."/>
            <person name="Russo S.M."/>
            <person name="Gelbart W.M."/>
            <person name="null"/>
        </authorList>
    </citation>
    <scope>NUCLEOTIDE SEQUENCE [LARGE SCALE GENOMIC DNA]</scope>
    <source>
        <strain evidence="9">Berkeley</strain>
    </source>
</reference>
<feature type="domain" description="Chitin-binding type-2" evidence="6">
    <location>
        <begin position="870"/>
        <end position="924"/>
    </location>
</feature>
<reference evidence="7 9" key="7">
    <citation type="journal article" date="2007" name="Science">
        <title>The Release 5.1 annotation of Drosophila melanogaster heterochromatin.</title>
        <authorList>
            <person name="Smith C.D."/>
            <person name="Shu S."/>
            <person name="Mungall C.J."/>
            <person name="Karpen G.H."/>
        </authorList>
    </citation>
    <scope>NUCLEOTIDE SEQUENCE [LARGE SCALE GENOMIC DNA]</scope>
    <source>
        <strain evidence="9">Berkeley</strain>
    </source>
</reference>
<keyword evidence="1" id="KW-0147">Chitin-binding</keyword>
<evidence type="ECO:0000256" key="4">
    <source>
        <dbReference type="ARBA" id="ARBA00023157"/>
    </source>
</evidence>
<dbReference type="PhylomeDB" id="Q8IMQ3"/>
<reference evidence="7 9" key="5">
    <citation type="journal article" date="2002" name="Genome Biol.">
        <title>Heterochromatic sequences in a Drosophila whole-genome shotgun assembly.</title>
        <authorList>
            <person name="Hoskins R.A."/>
            <person name="Smith C.D."/>
            <person name="Carlson J.W."/>
            <person name="Carvalho A.B."/>
            <person name="Halpern A."/>
            <person name="Kaminker J.S."/>
            <person name="Kennedy C."/>
            <person name="Mungall C.J."/>
            <person name="Sullivan B.A."/>
            <person name="Sutton G.G."/>
            <person name="Yasuhara J.C."/>
            <person name="Wakimoto B.T."/>
            <person name="Myers E.W."/>
            <person name="Celniker S.E."/>
            <person name="Rubin G.M."/>
            <person name="Karpen G.H."/>
        </authorList>
    </citation>
    <scope>NUCLEOTIDE SEQUENCE [LARGE SCALE GENOMIC DNA]</scope>
    <source>
        <strain evidence="9">Berkeley</strain>
    </source>
</reference>
<organism evidence="7 9">
    <name type="scientific">Drosophila melanogaster</name>
    <name type="common">Fruit fly</name>
    <dbReference type="NCBI Taxonomy" id="7227"/>
    <lineage>
        <taxon>Eukaryota</taxon>
        <taxon>Metazoa</taxon>
        <taxon>Ecdysozoa</taxon>
        <taxon>Arthropoda</taxon>
        <taxon>Hexapoda</taxon>
        <taxon>Insecta</taxon>
        <taxon>Pterygota</taxon>
        <taxon>Neoptera</taxon>
        <taxon>Endopterygota</taxon>
        <taxon>Diptera</taxon>
        <taxon>Brachycera</taxon>
        <taxon>Muscomorpha</taxon>
        <taxon>Ephydroidea</taxon>
        <taxon>Drosophilidae</taxon>
        <taxon>Drosophila</taxon>
        <taxon>Sophophora</taxon>
    </lineage>
</organism>
<evidence type="ECO:0000259" key="6">
    <source>
        <dbReference type="PROSITE" id="PS50940"/>
    </source>
</evidence>
<evidence type="ECO:0000313" key="7">
    <source>
        <dbReference type="EMBL" id="AAN14104.2"/>
    </source>
</evidence>
<dbReference type="InterPro" id="IPR051940">
    <property type="entry name" value="Chitin_bind-dev_reg"/>
</dbReference>
<reference evidence="7 9" key="1">
    <citation type="journal article" date="2000" name="Science">
        <title>The genome sequence of Drosophila melanogaster.</title>
        <authorList>
            <person name="Adams M.D."/>
            <person name="Celniker S.E."/>
            <person name="Holt R.A."/>
            <person name="Evans C.A."/>
            <person name="Gocayne J.D."/>
            <person name="Amanatides P.G."/>
            <person name="Scherer S.E."/>
            <person name="Li P.W."/>
            <person name="Hoskins R.A."/>
            <person name="Galle R.F."/>
            <person name="George R.A."/>
            <person name="Lewis S.E."/>
            <person name="Richards S."/>
            <person name="Ashburner M."/>
            <person name="Henderson S.N."/>
            <person name="Sutton G.G."/>
            <person name="Wortman J.R."/>
            <person name="Yandell M.D."/>
            <person name="Zhang Q."/>
            <person name="Chen L.X."/>
            <person name="Brandon R.C."/>
            <person name="Rogers Y.H."/>
            <person name="Blazej R.G."/>
            <person name="Champe M."/>
            <person name="Pfeiffer B.D."/>
            <person name="Wan K.H."/>
            <person name="Doyle C."/>
            <person name="Baxter E.G."/>
            <person name="Helt G."/>
            <person name="Nelson C.R."/>
            <person name="Gabor G.L."/>
            <person name="Abril J.F."/>
            <person name="Agbayani A."/>
            <person name="An H.J."/>
            <person name="Andrews-Pfannkoch C."/>
            <person name="Baldwin D."/>
            <person name="Ballew R.M."/>
            <person name="Basu A."/>
            <person name="Baxendale J."/>
            <person name="Bayraktaroglu L."/>
            <person name="Beasley E.M."/>
            <person name="Beeson K.Y."/>
            <person name="Benos P.V."/>
            <person name="Berman B.P."/>
            <person name="Bhandari D."/>
            <person name="Bolshakov S."/>
            <person name="Borkova D."/>
            <person name="Botchan M.R."/>
            <person name="Bouck J."/>
            <person name="Brokstein P."/>
            <person name="Brottier P."/>
            <person name="Burtis K.C."/>
            <person name="Busam D.A."/>
            <person name="Butler H."/>
            <person name="Cadieu E."/>
            <person name="Center A."/>
            <person name="Chandra I."/>
            <person name="Cherry J.M."/>
            <person name="Cawley S."/>
            <person name="Dahlke C."/>
            <person name="Davenport L.B."/>
            <person name="Davies P."/>
            <person name="de Pablos B."/>
            <person name="Delcher A."/>
            <person name="Deng Z."/>
            <person name="Mays A.D."/>
            <person name="Dew I."/>
            <person name="Dietz S.M."/>
            <person name="Dodson K."/>
            <person name="Doup L.E."/>
            <person name="Downes M."/>
            <person name="Dugan-Rocha S."/>
            <person name="Dunkov B.C."/>
            <person name="Dunn P."/>
            <person name="Durbin K.J."/>
            <person name="Evangelista C.C."/>
            <person name="Ferraz C."/>
            <person name="Ferriera S."/>
            <person name="Fleischmann W."/>
            <person name="Fosler C."/>
            <person name="Gabrielian A.E."/>
            <person name="Garg N.S."/>
            <person name="Gelbart W.M."/>
            <person name="Glasser K."/>
            <person name="Glodek A."/>
            <person name="Gong F."/>
            <person name="Gorrell J.H."/>
            <person name="Gu Z."/>
            <person name="Guan P."/>
            <person name="Harris M."/>
            <person name="Harris N.L."/>
            <person name="Harvey D."/>
            <person name="Heiman T.J."/>
            <person name="Hernandez J.R."/>
            <person name="Houck J."/>
            <person name="Hostin D."/>
            <person name="Houston K.A."/>
            <person name="Howland T.J."/>
            <person name="Wei M.H."/>
            <person name="Ibegwam C."/>
            <person name="Jalali M."/>
            <person name="Kalush F."/>
            <person name="Karpen G.H."/>
            <person name="Ke Z."/>
            <person name="Kennison J.A."/>
            <person name="Ketchum K.A."/>
            <person name="Kimmel B.E."/>
            <person name="Kodira C.D."/>
            <person name="Kraft C."/>
            <person name="Kravitz S."/>
            <person name="Kulp D."/>
            <person name="Lai Z."/>
            <person name="Lasko P."/>
            <person name="Lei Y."/>
            <person name="Levitsky A.A."/>
            <person name="Li J."/>
            <person name="Li Z."/>
            <person name="Liang Y."/>
            <person name="Lin X."/>
            <person name="Liu X."/>
            <person name="Mattei B."/>
            <person name="McIntosh T.C."/>
            <person name="McLeod M.P."/>
            <person name="McPherson D."/>
            <person name="Merkulov G."/>
            <person name="Milshina N.V."/>
            <person name="Mobarry C."/>
            <person name="Morris J."/>
            <person name="Moshrefi A."/>
            <person name="Mount S.M."/>
            <person name="Moy M."/>
            <person name="Murphy B."/>
            <person name="Murphy L."/>
            <person name="Muzny D.M."/>
            <person name="Nelson D.L."/>
            <person name="Nelson D.R."/>
            <person name="Nelson K.A."/>
            <person name="Nixon K."/>
            <person name="Nusskern D.R."/>
            <person name="Pacleb J.M."/>
            <person name="Palazzolo M."/>
            <person name="Pittman G.S."/>
            <person name="Pan S."/>
            <person name="Pollard J."/>
            <person name="Puri V."/>
            <person name="Reese M.G."/>
            <person name="Reinert K."/>
            <person name="Remington K."/>
            <person name="Saunders R.D."/>
            <person name="Scheeler F."/>
            <person name="Shen H."/>
            <person name="Shue B.C."/>
            <person name="Siden-Kiamos I."/>
            <person name="Simpson M."/>
            <person name="Skupski M.P."/>
            <person name="Smith T."/>
            <person name="Spier E."/>
            <person name="Spradling A.C."/>
            <person name="Stapleton M."/>
            <person name="Strong R."/>
            <person name="Sun E."/>
            <person name="Svirskas R."/>
            <person name="Tector C."/>
            <person name="Turner R."/>
            <person name="Venter E."/>
            <person name="Wang A.H."/>
            <person name="Wang X."/>
            <person name="Wang Z.Y."/>
            <person name="Wassarman D.A."/>
            <person name="Weinstock G.M."/>
            <person name="Weissenbach J."/>
            <person name="Williams S.M."/>
            <person name="WoodageT"/>
            <person name="Worley K.C."/>
            <person name="Wu D."/>
            <person name="Yang S."/>
            <person name="Yao Q.A."/>
            <person name="Ye J."/>
            <person name="Yeh R.F."/>
            <person name="Zaveri J.S."/>
            <person name="Zhan M."/>
            <person name="Zhang G."/>
            <person name="Zhao Q."/>
            <person name="Zheng L."/>
            <person name="Zheng X.H."/>
            <person name="Zhong F.N."/>
            <person name="Zhong W."/>
            <person name="Zhou X."/>
            <person name="Zhu S."/>
            <person name="Zhu X."/>
            <person name="Smith H.O."/>
            <person name="Gibbs R.A."/>
            <person name="Myers E.W."/>
            <person name="Rubin G.M."/>
            <person name="Venter J.C."/>
        </authorList>
    </citation>
    <scope>NUCLEOTIDE SEQUENCE [LARGE SCALE GENOMIC DNA]</scope>
    <source>
        <strain evidence="9">Berkeley</strain>
    </source>
</reference>
<evidence type="ECO:0000313" key="8">
    <source>
        <dbReference type="FlyBase" id="FBgn0051077"/>
    </source>
</evidence>
<dbReference type="STRING" id="7227.FBpp0291187"/>
<feature type="domain" description="Chitin-binding type-2" evidence="6">
    <location>
        <begin position="428"/>
        <end position="482"/>
    </location>
</feature>